<sequence>RAEGVIGRHVVVNGLPGFAAWRDGTPLSVMAFTIVDNHIVAIDTVTDPARLALVDLRTAT</sequence>
<proteinExistence type="predicted"/>
<gene>
    <name evidence="1" type="ORF">ACFQ1S_13840</name>
</gene>
<feature type="non-terminal residue" evidence="1">
    <location>
        <position position="1"/>
    </location>
</feature>
<keyword evidence="2" id="KW-1185">Reference proteome</keyword>
<dbReference type="EMBL" id="JBHTIS010000702">
    <property type="protein sequence ID" value="MFD1046557.1"/>
    <property type="molecule type" value="Genomic_DNA"/>
</dbReference>
<evidence type="ECO:0000313" key="1">
    <source>
        <dbReference type="EMBL" id="MFD1046557.1"/>
    </source>
</evidence>
<comment type="caution">
    <text evidence="1">The sequence shown here is derived from an EMBL/GenBank/DDBJ whole genome shotgun (WGS) entry which is preliminary data.</text>
</comment>
<accession>A0ABW3M875</accession>
<dbReference type="Proteomes" id="UP001597045">
    <property type="component" value="Unassembled WGS sequence"/>
</dbReference>
<evidence type="ECO:0000313" key="2">
    <source>
        <dbReference type="Proteomes" id="UP001597045"/>
    </source>
</evidence>
<protein>
    <submittedName>
        <fullName evidence="1">RNA polymerase subunit sigma-70</fullName>
    </submittedName>
</protein>
<organism evidence="1 2">
    <name type="scientific">Kibdelosporangium lantanae</name>
    <dbReference type="NCBI Taxonomy" id="1497396"/>
    <lineage>
        <taxon>Bacteria</taxon>
        <taxon>Bacillati</taxon>
        <taxon>Actinomycetota</taxon>
        <taxon>Actinomycetes</taxon>
        <taxon>Pseudonocardiales</taxon>
        <taxon>Pseudonocardiaceae</taxon>
        <taxon>Kibdelosporangium</taxon>
    </lineage>
</organism>
<name>A0ABW3M875_9PSEU</name>
<reference evidence="2" key="1">
    <citation type="journal article" date="2019" name="Int. J. Syst. Evol. Microbiol.">
        <title>The Global Catalogue of Microorganisms (GCM) 10K type strain sequencing project: providing services to taxonomists for standard genome sequencing and annotation.</title>
        <authorList>
            <consortium name="The Broad Institute Genomics Platform"/>
            <consortium name="The Broad Institute Genome Sequencing Center for Infectious Disease"/>
            <person name="Wu L."/>
            <person name="Ma J."/>
        </authorList>
    </citation>
    <scope>NUCLEOTIDE SEQUENCE [LARGE SCALE GENOMIC DNA]</scope>
    <source>
        <strain evidence="2">JCM 31486</strain>
    </source>
</reference>